<accession>U4ULM8</accession>
<name>U4ULM8_DENPD</name>
<protein>
    <recommendedName>
        <fullName evidence="3">Tc1-like transposase DDE domain-containing protein</fullName>
    </recommendedName>
</protein>
<dbReference type="Gene3D" id="3.30.420.10">
    <property type="entry name" value="Ribonuclease H-like superfamily/Ribonuclease H"/>
    <property type="match status" value="1"/>
</dbReference>
<dbReference type="PANTHER" id="PTHR47326">
    <property type="entry name" value="TRANSPOSABLE ELEMENT TC3 TRANSPOSASE-LIKE PROTEIN"/>
    <property type="match status" value="1"/>
</dbReference>
<dbReference type="InterPro" id="IPR036397">
    <property type="entry name" value="RNaseH_sf"/>
</dbReference>
<reference evidence="1 2" key="1">
    <citation type="journal article" date="2013" name="Genome Biol.">
        <title>Draft genome of the mountain pine beetle, Dendroctonus ponderosae Hopkins, a major forest pest.</title>
        <authorList>
            <person name="Keeling C.I."/>
            <person name="Yuen M.M."/>
            <person name="Liao N.Y."/>
            <person name="Docking T.R."/>
            <person name="Chan S.K."/>
            <person name="Taylor G.A."/>
            <person name="Palmquist D.L."/>
            <person name="Jackman S.D."/>
            <person name="Nguyen A."/>
            <person name="Li M."/>
            <person name="Henderson H."/>
            <person name="Janes J.K."/>
            <person name="Zhao Y."/>
            <person name="Pandoh P."/>
            <person name="Moore R."/>
            <person name="Sperling F.A."/>
            <person name="Huber D.P."/>
            <person name="Birol I."/>
            <person name="Jones S.J."/>
            <person name="Bohlmann J."/>
        </authorList>
    </citation>
    <scope>NUCLEOTIDE SEQUENCE</scope>
</reference>
<dbReference type="STRING" id="77166.U4ULM8"/>
<dbReference type="Proteomes" id="UP000030742">
    <property type="component" value="Unassembled WGS sequence"/>
</dbReference>
<proteinExistence type="predicted"/>
<dbReference type="EMBL" id="KB632402">
    <property type="protein sequence ID" value="ERL94979.1"/>
    <property type="molecule type" value="Genomic_DNA"/>
</dbReference>
<dbReference type="GO" id="GO:0003676">
    <property type="term" value="F:nucleic acid binding"/>
    <property type="evidence" value="ECO:0007669"/>
    <property type="project" value="InterPro"/>
</dbReference>
<gene>
    <name evidence="1" type="ORF">D910_12251</name>
</gene>
<dbReference type="PANTHER" id="PTHR47326:SF1">
    <property type="entry name" value="HTH PSQ-TYPE DOMAIN-CONTAINING PROTEIN"/>
    <property type="match status" value="1"/>
</dbReference>
<evidence type="ECO:0000313" key="2">
    <source>
        <dbReference type="Proteomes" id="UP000030742"/>
    </source>
</evidence>
<evidence type="ECO:0008006" key="3">
    <source>
        <dbReference type="Google" id="ProtNLM"/>
    </source>
</evidence>
<sequence length="99" mass="11946">MFLQQDGYPAYFSVNVRRFLDNAYRDRWIGRGSLFPWPARSPDLTCMDFYLWGRVKENVLQTRPTSKQHLINKIKDEIKDSSHSCRRSREYCFTYDRQA</sequence>
<evidence type="ECO:0000313" key="1">
    <source>
        <dbReference type="EMBL" id="ERL94979.1"/>
    </source>
</evidence>
<dbReference type="AlphaFoldDB" id="U4ULM8"/>
<organism evidence="1 2">
    <name type="scientific">Dendroctonus ponderosae</name>
    <name type="common">Mountain pine beetle</name>
    <dbReference type="NCBI Taxonomy" id="77166"/>
    <lineage>
        <taxon>Eukaryota</taxon>
        <taxon>Metazoa</taxon>
        <taxon>Ecdysozoa</taxon>
        <taxon>Arthropoda</taxon>
        <taxon>Hexapoda</taxon>
        <taxon>Insecta</taxon>
        <taxon>Pterygota</taxon>
        <taxon>Neoptera</taxon>
        <taxon>Endopterygota</taxon>
        <taxon>Coleoptera</taxon>
        <taxon>Polyphaga</taxon>
        <taxon>Cucujiformia</taxon>
        <taxon>Curculionidae</taxon>
        <taxon>Scolytinae</taxon>
        <taxon>Dendroctonus</taxon>
    </lineage>
</organism>